<keyword evidence="1" id="KW-0812">Transmembrane</keyword>
<dbReference type="Pfam" id="PF03862">
    <property type="entry name" value="SpoVAC_SpoVAEB"/>
    <property type="match status" value="1"/>
</dbReference>
<dbReference type="PANTHER" id="PTHR38450:SF2">
    <property type="entry name" value="STAGE V SPORULATION PROTEIN AEB"/>
    <property type="match status" value="1"/>
</dbReference>
<organism evidence="2 3">
    <name type="scientific">Thermovenabulum gondwanense</name>
    <dbReference type="NCBI Taxonomy" id="520767"/>
    <lineage>
        <taxon>Bacteria</taxon>
        <taxon>Bacillati</taxon>
        <taxon>Bacillota</taxon>
        <taxon>Clostridia</taxon>
        <taxon>Thermosediminibacterales</taxon>
        <taxon>Thermosediminibacteraceae</taxon>
        <taxon>Thermovenabulum</taxon>
    </lineage>
</organism>
<sequence length="123" mass="12848">MKRGLEMEYLKAFIVGGLICVIGQLLMDLTGLTPAHVLVLFVSLGAILSGLGIYQQLVDFAGAGASIPLPGFGHTLTKGVIEHVNTYGILGIFTGGFSSAAAGISAAIFFGYLMSILFNPKQK</sequence>
<accession>A0A162MGH7</accession>
<dbReference type="AlphaFoldDB" id="A0A162MGH7"/>
<dbReference type="PANTHER" id="PTHR38450">
    <property type="entry name" value="STAGE V SPORULATION PROTEIN AC-RELATED"/>
    <property type="match status" value="1"/>
</dbReference>
<dbReference type="InterPro" id="IPR005562">
    <property type="entry name" value="SpoVA"/>
</dbReference>
<feature type="transmembrane region" description="Helical" evidence="1">
    <location>
        <begin position="33"/>
        <end position="53"/>
    </location>
</feature>
<dbReference type="EMBL" id="LOHZ01000032">
    <property type="protein sequence ID" value="KYO65789.1"/>
    <property type="molecule type" value="Genomic_DNA"/>
</dbReference>
<proteinExistence type="predicted"/>
<reference evidence="2 3" key="1">
    <citation type="submission" date="2015-12" db="EMBL/GenBank/DDBJ databases">
        <title>Draft genome of Thermovenabulum gondwanense isolated from a red thermophilic microbial mat colonisisng an outflow channel of a bore well.</title>
        <authorList>
            <person name="Patel B.K."/>
        </authorList>
    </citation>
    <scope>NUCLEOTIDE SEQUENCE [LARGE SCALE GENOMIC DNA]</scope>
    <source>
        <strain evidence="2 3">R270</strain>
    </source>
</reference>
<gene>
    <name evidence="2" type="ORF">ATZ99_14270</name>
</gene>
<keyword evidence="3" id="KW-1185">Reference proteome</keyword>
<evidence type="ECO:0000256" key="1">
    <source>
        <dbReference type="SAM" id="Phobius"/>
    </source>
</evidence>
<feature type="transmembrane region" description="Helical" evidence="1">
    <location>
        <begin position="9"/>
        <end position="27"/>
    </location>
</feature>
<keyword evidence="1" id="KW-0472">Membrane</keyword>
<dbReference type="STRING" id="520767.ATZ99_14270"/>
<evidence type="ECO:0000313" key="2">
    <source>
        <dbReference type="EMBL" id="KYO65789.1"/>
    </source>
</evidence>
<evidence type="ECO:0000313" key="3">
    <source>
        <dbReference type="Proteomes" id="UP000075737"/>
    </source>
</evidence>
<dbReference type="Proteomes" id="UP000075737">
    <property type="component" value="Unassembled WGS sequence"/>
</dbReference>
<protein>
    <recommendedName>
        <fullName evidence="4">SpoVA protein</fullName>
    </recommendedName>
</protein>
<comment type="caution">
    <text evidence="2">The sequence shown here is derived from an EMBL/GenBank/DDBJ whole genome shotgun (WGS) entry which is preliminary data.</text>
</comment>
<keyword evidence="1" id="KW-1133">Transmembrane helix</keyword>
<dbReference type="PATRIC" id="fig|520767.4.peg.1531"/>
<feature type="transmembrane region" description="Helical" evidence="1">
    <location>
        <begin position="87"/>
        <end position="113"/>
    </location>
</feature>
<name>A0A162MGH7_9FIRM</name>
<dbReference type="NCBIfam" id="TIGR02839">
    <property type="entry name" value="spore_V_AE"/>
    <property type="match status" value="1"/>
</dbReference>
<dbReference type="InterPro" id="IPR014204">
    <property type="entry name" value="Spore_V_AE"/>
</dbReference>
<evidence type="ECO:0008006" key="4">
    <source>
        <dbReference type="Google" id="ProtNLM"/>
    </source>
</evidence>